<dbReference type="AlphaFoldDB" id="A0A8J2L158"/>
<accession>A0A8J2L158</accession>
<dbReference type="Proteomes" id="UP000708208">
    <property type="component" value="Unassembled WGS sequence"/>
</dbReference>
<dbReference type="EMBL" id="CAJVCH010529779">
    <property type="protein sequence ID" value="CAG7823518.1"/>
    <property type="molecule type" value="Genomic_DNA"/>
</dbReference>
<organism evidence="1 2">
    <name type="scientific">Allacma fusca</name>
    <dbReference type="NCBI Taxonomy" id="39272"/>
    <lineage>
        <taxon>Eukaryota</taxon>
        <taxon>Metazoa</taxon>
        <taxon>Ecdysozoa</taxon>
        <taxon>Arthropoda</taxon>
        <taxon>Hexapoda</taxon>
        <taxon>Collembola</taxon>
        <taxon>Symphypleona</taxon>
        <taxon>Sminthuridae</taxon>
        <taxon>Allacma</taxon>
    </lineage>
</organism>
<gene>
    <name evidence="1" type="ORF">AFUS01_LOCUS33731</name>
</gene>
<dbReference type="GO" id="GO:0004497">
    <property type="term" value="F:monooxygenase activity"/>
    <property type="evidence" value="ECO:0007669"/>
    <property type="project" value="InterPro"/>
</dbReference>
<dbReference type="InterPro" id="IPR001128">
    <property type="entry name" value="Cyt_P450"/>
</dbReference>
<feature type="non-terminal residue" evidence="1">
    <location>
        <position position="1"/>
    </location>
</feature>
<name>A0A8J2L158_9HEXA</name>
<feature type="non-terminal residue" evidence="1">
    <location>
        <position position="40"/>
    </location>
</feature>
<dbReference type="Pfam" id="PF00067">
    <property type="entry name" value="p450"/>
    <property type="match status" value="1"/>
</dbReference>
<evidence type="ECO:0000313" key="2">
    <source>
        <dbReference type="Proteomes" id="UP000708208"/>
    </source>
</evidence>
<comment type="caution">
    <text evidence="1">The sequence shown here is derived from an EMBL/GenBank/DDBJ whole genome shotgun (WGS) entry which is preliminary data.</text>
</comment>
<dbReference type="GO" id="GO:0016705">
    <property type="term" value="F:oxidoreductase activity, acting on paired donors, with incorporation or reduction of molecular oxygen"/>
    <property type="evidence" value="ECO:0007669"/>
    <property type="project" value="InterPro"/>
</dbReference>
<dbReference type="GO" id="GO:0020037">
    <property type="term" value="F:heme binding"/>
    <property type="evidence" value="ECO:0007669"/>
    <property type="project" value="InterPro"/>
</dbReference>
<dbReference type="GO" id="GO:0005506">
    <property type="term" value="F:iron ion binding"/>
    <property type="evidence" value="ECO:0007669"/>
    <property type="project" value="InterPro"/>
</dbReference>
<proteinExistence type="predicted"/>
<sequence length="40" mass="4623">LHLDVQKKFQKEIDDVIGQSRQSSIADKPRMTYTEALTCE</sequence>
<reference evidence="1" key="1">
    <citation type="submission" date="2021-06" db="EMBL/GenBank/DDBJ databases">
        <authorList>
            <person name="Hodson N. C."/>
            <person name="Mongue J. A."/>
            <person name="Jaron S. K."/>
        </authorList>
    </citation>
    <scope>NUCLEOTIDE SEQUENCE</scope>
</reference>
<protein>
    <submittedName>
        <fullName evidence="1">Uncharacterized protein</fullName>
    </submittedName>
</protein>
<dbReference type="OrthoDB" id="6415694at2759"/>
<keyword evidence="2" id="KW-1185">Reference proteome</keyword>
<evidence type="ECO:0000313" key="1">
    <source>
        <dbReference type="EMBL" id="CAG7823518.1"/>
    </source>
</evidence>